<gene>
    <name evidence="1" type="ORF">JI75_02455</name>
</gene>
<dbReference type="Proteomes" id="UP000031121">
    <property type="component" value="Chromosome"/>
</dbReference>
<evidence type="ECO:0000313" key="2">
    <source>
        <dbReference type="Proteomes" id="UP000031121"/>
    </source>
</evidence>
<sequence length="66" mass="7166">MASEAGAAVATVHEVTAYEPGWSARLGLFSTERKAIDFLRSAGFEFEDMCWARGGAVAVVECRRVQ</sequence>
<reference evidence="2" key="1">
    <citation type="submission" date="2014-08" db="EMBL/GenBank/DDBJ databases">
        <title>Coriobacteriaceae sp. complete genome.</title>
        <authorList>
            <person name="Looft T."/>
            <person name="Bayles D.O."/>
            <person name="Stanton T.B."/>
        </authorList>
    </citation>
    <scope>NUCLEOTIDE SEQUENCE [LARGE SCALE GENOMIC DNA]</scope>
    <source>
        <strain evidence="2">68-1-3</strain>
    </source>
</reference>
<reference evidence="1 2" key="2">
    <citation type="journal article" date="2015" name="Genome Announc.">
        <title>Complete Genome Sequence of Coriobacteriaceae Strain 68-1-3, a Novel Mucus-Degrading Isolate from the Swine Intestinal Tract.</title>
        <authorList>
            <person name="Looft T."/>
            <person name="Bayles D.O."/>
            <person name="Alt D.P."/>
            <person name="Stanton T.B."/>
        </authorList>
    </citation>
    <scope>NUCLEOTIDE SEQUENCE [LARGE SCALE GENOMIC DNA]</scope>
    <source>
        <strain evidence="1 2">68-1-3</strain>
    </source>
</reference>
<dbReference type="AlphaFoldDB" id="A0A0A8B4G6"/>
<dbReference type="STRING" id="1531429.JI75_02455"/>
<name>A0A0A8B4G6_9ACTN</name>
<dbReference type="HOGENOM" id="CLU_2823772_0_0_11"/>
<dbReference type="RefSeq" id="WP_039688455.1">
    <property type="nucleotide sequence ID" value="NZ_CP009302.1"/>
</dbReference>
<dbReference type="EMBL" id="CP009302">
    <property type="protein sequence ID" value="AJC11703.1"/>
    <property type="molecule type" value="Genomic_DNA"/>
</dbReference>
<evidence type="ECO:0000313" key="1">
    <source>
        <dbReference type="EMBL" id="AJC11703.1"/>
    </source>
</evidence>
<dbReference type="KEGG" id="cbac:JI75_02455"/>
<protein>
    <submittedName>
        <fullName evidence="1">Uncharacterized protein</fullName>
    </submittedName>
</protein>
<organism evidence="1 2">
    <name type="scientific">Berryella intestinalis</name>
    <dbReference type="NCBI Taxonomy" id="1531429"/>
    <lineage>
        <taxon>Bacteria</taxon>
        <taxon>Bacillati</taxon>
        <taxon>Actinomycetota</taxon>
        <taxon>Coriobacteriia</taxon>
        <taxon>Eggerthellales</taxon>
        <taxon>Eggerthellaceae</taxon>
        <taxon>Berryella</taxon>
    </lineage>
</organism>
<accession>A0A0A8B4G6</accession>
<proteinExistence type="predicted"/>
<keyword evidence="2" id="KW-1185">Reference proteome</keyword>